<gene>
    <name evidence="2" type="ORF">N656DRAFT_520178</name>
</gene>
<dbReference type="Proteomes" id="UP001302812">
    <property type="component" value="Unassembled WGS sequence"/>
</dbReference>
<dbReference type="RefSeq" id="XP_064664754.1">
    <property type="nucleotide sequence ID" value="XM_064809945.1"/>
</dbReference>
<dbReference type="GeneID" id="89934069"/>
<evidence type="ECO:0000313" key="3">
    <source>
        <dbReference type="Proteomes" id="UP001302812"/>
    </source>
</evidence>
<feature type="region of interest" description="Disordered" evidence="1">
    <location>
        <begin position="1"/>
        <end position="26"/>
    </location>
</feature>
<name>A0AAN6QBM6_9PEZI</name>
<dbReference type="EMBL" id="MU853379">
    <property type="protein sequence ID" value="KAK4107184.1"/>
    <property type="molecule type" value="Genomic_DNA"/>
</dbReference>
<reference evidence="2" key="2">
    <citation type="submission" date="2023-05" db="EMBL/GenBank/DDBJ databases">
        <authorList>
            <consortium name="Lawrence Berkeley National Laboratory"/>
            <person name="Steindorff A."/>
            <person name="Hensen N."/>
            <person name="Bonometti L."/>
            <person name="Westerberg I."/>
            <person name="Brannstrom I.O."/>
            <person name="Guillou S."/>
            <person name="Cros-Aarteil S."/>
            <person name="Calhoun S."/>
            <person name="Haridas S."/>
            <person name="Kuo A."/>
            <person name="Mondo S."/>
            <person name="Pangilinan J."/>
            <person name="Riley R."/>
            <person name="Labutti K."/>
            <person name="Andreopoulos B."/>
            <person name="Lipzen A."/>
            <person name="Chen C."/>
            <person name="Yanf M."/>
            <person name="Daum C."/>
            <person name="Ng V."/>
            <person name="Clum A."/>
            <person name="Ohm R."/>
            <person name="Martin F."/>
            <person name="Silar P."/>
            <person name="Natvig D."/>
            <person name="Lalanne C."/>
            <person name="Gautier V."/>
            <person name="Ament-Velasquez S.L."/>
            <person name="Kruys A."/>
            <person name="Hutchinson M.I."/>
            <person name="Powell A.J."/>
            <person name="Barry K."/>
            <person name="Miller A.N."/>
            <person name="Grigoriev I.V."/>
            <person name="Debuchy R."/>
            <person name="Gladieux P."/>
            <person name="Thoren M.H."/>
            <person name="Johannesson H."/>
        </authorList>
    </citation>
    <scope>NUCLEOTIDE SEQUENCE</scope>
    <source>
        <strain evidence="2">CBS 508.74</strain>
    </source>
</reference>
<evidence type="ECO:0000256" key="1">
    <source>
        <dbReference type="SAM" id="MobiDB-lite"/>
    </source>
</evidence>
<organism evidence="2 3">
    <name type="scientific">Canariomyces notabilis</name>
    <dbReference type="NCBI Taxonomy" id="2074819"/>
    <lineage>
        <taxon>Eukaryota</taxon>
        <taxon>Fungi</taxon>
        <taxon>Dikarya</taxon>
        <taxon>Ascomycota</taxon>
        <taxon>Pezizomycotina</taxon>
        <taxon>Sordariomycetes</taxon>
        <taxon>Sordariomycetidae</taxon>
        <taxon>Sordariales</taxon>
        <taxon>Chaetomiaceae</taxon>
        <taxon>Canariomyces</taxon>
    </lineage>
</organism>
<dbReference type="AlphaFoldDB" id="A0AAN6QBM6"/>
<evidence type="ECO:0000313" key="2">
    <source>
        <dbReference type="EMBL" id="KAK4107184.1"/>
    </source>
</evidence>
<comment type="caution">
    <text evidence="2">The sequence shown here is derived from an EMBL/GenBank/DDBJ whole genome shotgun (WGS) entry which is preliminary data.</text>
</comment>
<protein>
    <submittedName>
        <fullName evidence="2">Uncharacterized protein</fullName>
    </submittedName>
</protein>
<keyword evidence="3" id="KW-1185">Reference proteome</keyword>
<proteinExistence type="predicted"/>
<reference evidence="2" key="1">
    <citation type="journal article" date="2023" name="Mol. Phylogenet. Evol.">
        <title>Genome-scale phylogeny and comparative genomics of the fungal order Sordariales.</title>
        <authorList>
            <person name="Hensen N."/>
            <person name="Bonometti L."/>
            <person name="Westerberg I."/>
            <person name="Brannstrom I.O."/>
            <person name="Guillou S."/>
            <person name="Cros-Aarteil S."/>
            <person name="Calhoun S."/>
            <person name="Haridas S."/>
            <person name="Kuo A."/>
            <person name="Mondo S."/>
            <person name="Pangilinan J."/>
            <person name="Riley R."/>
            <person name="LaButti K."/>
            <person name="Andreopoulos B."/>
            <person name="Lipzen A."/>
            <person name="Chen C."/>
            <person name="Yan M."/>
            <person name="Daum C."/>
            <person name="Ng V."/>
            <person name="Clum A."/>
            <person name="Steindorff A."/>
            <person name="Ohm R.A."/>
            <person name="Martin F."/>
            <person name="Silar P."/>
            <person name="Natvig D.O."/>
            <person name="Lalanne C."/>
            <person name="Gautier V."/>
            <person name="Ament-Velasquez S.L."/>
            <person name="Kruys A."/>
            <person name="Hutchinson M.I."/>
            <person name="Powell A.J."/>
            <person name="Barry K."/>
            <person name="Miller A.N."/>
            <person name="Grigoriev I.V."/>
            <person name="Debuchy R."/>
            <person name="Gladieux P."/>
            <person name="Hiltunen Thoren M."/>
            <person name="Johannesson H."/>
        </authorList>
    </citation>
    <scope>NUCLEOTIDE SEQUENCE</scope>
    <source>
        <strain evidence="2">CBS 508.74</strain>
    </source>
</reference>
<accession>A0AAN6QBM6</accession>
<sequence length="174" mass="19696">MRKEGVACPGRLDGSGPPLLQSNRKDFPHRKNLGPWPILCKRCVSRRRVVYQPFIPLNDTTKSSIRRRRCYSRHQSAFRLIVVLYVHPVLSRPAPSPGRSNGRRLMLSALLCKATDLLESYLRRSCITSSSLFLRCPFNGEMYANQNDMMPAFQPSSNSATTSVRVLPPVYSNS</sequence>